<sequence length="141" mass="15502">MKKSHNQTITIKTTHILAKLINQLKLIKTNTLNFSNKNLKKMFKFFVFAALFALAAARPGYLASSSPVVYSSHYVQPVHYSVPVVKTVVHKTVVPVVHTQVVKTVVSTPVVHAAPVVHASPLYHSVPVVSSYAPAYGAWKK</sequence>
<accession>A0A0L0CCX2</accession>
<evidence type="ECO:0000313" key="2">
    <source>
        <dbReference type="Proteomes" id="UP000037069"/>
    </source>
</evidence>
<reference evidence="1 2" key="1">
    <citation type="journal article" date="2015" name="Nat. Commun.">
        <title>Lucilia cuprina genome unlocks parasitic fly biology to underpin future interventions.</title>
        <authorList>
            <person name="Anstead C.A."/>
            <person name="Korhonen P.K."/>
            <person name="Young N.D."/>
            <person name="Hall R.S."/>
            <person name="Jex A.R."/>
            <person name="Murali S.C."/>
            <person name="Hughes D.S."/>
            <person name="Lee S.F."/>
            <person name="Perry T."/>
            <person name="Stroehlein A.J."/>
            <person name="Ansell B.R."/>
            <person name="Breugelmans B."/>
            <person name="Hofmann A."/>
            <person name="Qu J."/>
            <person name="Dugan S."/>
            <person name="Lee S.L."/>
            <person name="Chao H."/>
            <person name="Dinh H."/>
            <person name="Han Y."/>
            <person name="Doddapaneni H.V."/>
            <person name="Worley K.C."/>
            <person name="Muzny D.M."/>
            <person name="Ioannidis P."/>
            <person name="Waterhouse R.M."/>
            <person name="Zdobnov E.M."/>
            <person name="James P.J."/>
            <person name="Bagnall N.H."/>
            <person name="Kotze A.C."/>
            <person name="Gibbs R.A."/>
            <person name="Richards S."/>
            <person name="Batterham P."/>
            <person name="Gasser R.B."/>
        </authorList>
    </citation>
    <scope>NUCLEOTIDE SEQUENCE [LARGE SCALE GENOMIC DNA]</scope>
    <source>
        <strain evidence="1 2">LS</strain>
        <tissue evidence="1">Full body</tissue>
    </source>
</reference>
<proteinExistence type="predicted"/>
<dbReference type="EMBL" id="JRES01000577">
    <property type="protein sequence ID" value="KNC30081.1"/>
    <property type="molecule type" value="Genomic_DNA"/>
</dbReference>
<dbReference type="AlphaFoldDB" id="A0A0L0CCX2"/>
<dbReference type="STRING" id="7375.A0A0L0CCX2"/>
<dbReference type="Proteomes" id="UP000037069">
    <property type="component" value="Unassembled WGS sequence"/>
</dbReference>
<protein>
    <submittedName>
        <fullName evidence="1">Uncharacterized protein</fullName>
    </submittedName>
</protein>
<comment type="caution">
    <text evidence="1">The sequence shown here is derived from an EMBL/GenBank/DDBJ whole genome shotgun (WGS) entry which is preliminary data.</text>
</comment>
<name>A0A0L0CCX2_LUCCU</name>
<evidence type="ECO:0000313" key="1">
    <source>
        <dbReference type="EMBL" id="KNC30081.1"/>
    </source>
</evidence>
<keyword evidence="2" id="KW-1185">Reference proteome</keyword>
<dbReference type="OMA" id="HAAPLMH"/>
<gene>
    <name evidence="1" type="ORF">FF38_09554</name>
</gene>
<organism evidence="1 2">
    <name type="scientific">Lucilia cuprina</name>
    <name type="common">Green bottle fly</name>
    <name type="synonym">Australian sheep blowfly</name>
    <dbReference type="NCBI Taxonomy" id="7375"/>
    <lineage>
        <taxon>Eukaryota</taxon>
        <taxon>Metazoa</taxon>
        <taxon>Ecdysozoa</taxon>
        <taxon>Arthropoda</taxon>
        <taxon>Hexapoda</taxon>
        <taxon>Insecta</taxon>
        <taxon>Pterygota</taxon>
        <taxon>Neoptera</taxon>
        <taxon>Endopterygota</taxon>
        <taxon>Diptera</taxon>
        <taxon>Brachycera</taxon>
        <taxon>Muscomorpha</taxon>
        <taxon>Oestroidea</taxon>
        <taxon>Calliphoridae</taxon>
        <taxon>Luciliinae</taxon>
        <taxon>Lucilia</taxon>
    </lineage>
</organism>